<evidence type="ECO:0000313" key="5">
    <source>
        <dbReference type="Proteomes" id="UP000184292"/>
    </source>
</evidence>
<dbReference type="EMBL" id="FQYO01000003">
    <property type="protein sequence ID" value="SHI75947.1"/>
    <property type="molecule type" value="Genomic_DNA"/>
</dbReference>
<dbReference type="CDD" id="cd04301">
    <property type="entry name" value="NAT_SF"/>
    <property type="match status" value="1"/>
</dbReference>
<dbReference type="Gene3D" id="3.40.630.30">
    <property type="match status" value="1"/>
</dbReference>
<protein>
    <submittedName>
        <fullName evidence="4">Acetyltransferase (GNAT) family protein</fullName>
    </submittedName>
</protein>
<dbReference type="AlphaFoldDB" id="A0A1M6DRS3"/>
<dbReference type="InterPro" id="IPR000182">
    <property type="entry name" value="GNAT_dom"/>
</dbReference>
<evidence type="ECO:0000256" key="1">
    <source>
        <dbReference type="ARBA" id="ARBA00022679"/>
    </source>
</evidence>
<dbReference type="Pfam" id="PF13508">
    <property type="entry name" value="Acetyltransf_7"/>
    <property type="match status" value="1"/>
</dbReference>
<gene>
    <name evidence="4" type="ORF">SAMN05444417_1568</name>
</gene>
<sequence>MRISPLSVRPDFADAVADRGWRAWWSESGLSLAGYRALLDPMIASRDYPAALVAHEGGAYRGSVLLIEDDLAARPGLTPWIAALWVDPAHRRQGLAGRLIGAAREQAARAGFPTCHLCATPDKAAFYLARGFARLERDVEGLDVFVIPSGPAGAEAAPDIREGGA</sequence>
<keyword evidence="2" id="KW-0012">Acyltransferase</keyword>
<dbReference type="GO" id="GO:0016747">
    <property type="term" value="F:acyltransferase activity, transferring groups other than amino-acyl groups"/>
    <property type="evidence" value="ECO:0007669"/>
    <property type="project" value="InterPro"/>
</dbReference>
<reference evidence="4 5" key="1">
    <citation type="submission" date="2016-11" db="EMBL/GenBank/DDBJ databases">
        <authorList>
            <person name="Jaros S."/>
            <person name="Januszkiewicz K."/>
            <person name="Wedrychowicz H."/>
        </authorList>
    </citation>
    <scope>NUCLEOTIDE SEQUENCE [LARGE SCALE GENOMIC DNA]</scope>
    <source>
        <strain evidence="4 5">DSM 100565</strain>
    </source>
</reference>
<dbReference type="STRING" id="1447782.SAMN05444417_1568"/>
<accession>A0A1M6DRS3</accession>
<feature type="domain" description="N-acetyltransferase" evidence="3">
    <location>
        <begin position="1"/>
        <end position="151"/>
    </location>
</feature>
<proteinExistence type="predicted"/>
<keyword evidence="1 4" id="KW-0808">Transferase</keyword>
<dbReference type="InterPro" id="IPR050832">
    <property type="entry name" value="Bact_Acetyltransf"/>
</dbReference>
<dbReference type="InterPro" id="IPR016181">
    <property type="entry name" value="Acyl_CoA_acyltransferase"/>
</dbReference>
<evidence type="ECO:0000259" key="3">
    <source>
        <dbReference type="PROSITE" id="PS51186"/>
    </source>
</evidence>
<name>A0A1M6DRS3_9RHOB</name>
<evidence type="ECO:0000256" key="2">
    <source>
        <dbReference type="ARBA" id="ARBA00023315"/>
    </source>
</evidence>
<keyword evidence="5" id="KW-1185">Reference proteome</keyword>
<dbReference type="SUPFAM" id="SSF55729">
    <property type="entry name" value="Acyl-CoA N-acyltransferases (Nat)"/>
    <property type="match status" value="1"/>
</dbReference>
<dbReference type="PROSITE" id="PS51186">
    <property type="entry name" value="GNAT"/>
    <property type="match status" value="1"/>
</dbReference>
<dbReference type="OrthoDB" id="9809751at2"/>
<organism evidence="4 5">
    <name type="scientific">Wenxinia saemankumensis</name>
    <dbReference type="NCBI Taxonomy" id="1447782"/>
    <lineage>
        <taxon>Bacteria</taxon>
        <taxon>Pseudomonadati</taxon>
        <taxon>Pseudomonadota</taxon>
        <taxon>Alphaproteobacteria</taxon>
        <taxon>Rhodobacterales</taxon>
        <taxon>Roseobacteraceae</taxon>
        <taxon>Wenxinia</taxon>
    </lineage>
</organism>
<dbReference type="PANTHER" id="PTHR43877:SF1">
    <property type="entry name" value="ACETYLTRANSFERASE"/>
    <property type="match status" value="1"/>
</dbReference>
<dbReference type="PANTHER" id="PTHR43877">
    <property type="entry name" value="AMINOALKYLPHOSPHONATE N-ACETYLTRANSFERASE-RELATED-RELATED"/>
    <property type="match status" value="1"/>
</dbReference>
<dbReference type="Proteomes" id="UP000184292">
    <property type="component" value="Unassembled WGS sequence"/>
</dbReference>
<dbReference type="RefSeq" id="WP_073327904.1">
    <property type="nucleotide sequence ID" value="NZ_FQYO01000003.1"/>
</dbReference>
<evidence type="ECO:0000313" key="4">
    <source>
        <dbReference type="EMBL" id="SHI75947.1"/>
    </source>
</evidence>